<dbReference type="Proteomes" id="UP000789572">
    <property type="component" value="Unassembled WGS sequence"/>
</dbReference>
<gene>
    <name evidence="2" type="ORF">POCULU_LOCUS5130</name>
</gene>
<dbReference type="EMBL" id="CAJVPJ010000742">
    <property type="protein sequence ID" value="CAG8553255.1"/>
    <property type="molecule type" value="Genomic_DNA"/>
</dbReference>
<dbReference type="AlphaFoldDB" id="A0A9N9FSJ5"/>
<name>A0A9N9FSJ5_9GLOM</name>
<evidence type="ECO:0000256" key="1">
    <source>
        <dbReference type="SAM" id="MobiDB-lite"/>
    </source>
</evidence>
<evidence type="ECO:0000313" key="3">
    <source>
        <dbReference type="Proteomes" id="UP000789572"/>
    </source>
</evidence>
<protein>
    <submittedName>
        <fullName evidence="2">9476_t:CDS:1</fullName>
    </submittedName>
</protein>
<accession>A0A9N9FSJ5</accession>
<evidence type="ECO:0000313" key="2">
    <source>
        <dbReference type="EMBL" id="CAG8553255.1"/>
    </source>
</evidence>
<reference evidence="2" key="1">
    <citation type="submission" date="2021-06" db="EMBL/GenBank/DDBJ databases">
        <authorList>
            <person name="Kallberg Y."/>
            <person name="Tangrot J."/>
            <person name="Rosling A."/>
        </authorList>
    </citation>
    <scope>NUCLEOTIDE SEQUENCE</scope>
    <source>
        <strain evidence="2">IA702</strain>
    </source>
</reference>
<proteinExistence type="predicted"/>
<organism evidence="2 3">
    <name type="scientific">Paraglomus occultum</name>
    <dbReference type="NCBI Taxonomy" id="144539"/>
    <lineage>
        <taxon>Eukaryota</taxon>
        <taxon>Fungi</taxon>
        <taxon>Fungi incertae sedis</taxon>
        <taxon>Mucoromycota</taxon>
        <taxon>Glomeromycotina</taxon>
        <taxon>Glomeromycetes</taxon>
        <taxon>Paraglomerales</taxon>
        <taxon>Paraglomeraceae</taxon>
        <taxon>Paraglomus</taxon>
    </lineage>
</organism>
<dbReference type="OrthoDB" id="2316845at2759"/>
<comment type="caution">
    <text evidence="2">The sequence shown here is derived from an EMBL/GenBank/DDBJ whole genome shotgun (WGS) entry which is preliminary data.</text>
</comment>
<sequence>MPRRCTKNSHSDDSLSEDDVQRKRQRKNTEIQMAVFIPASPSIKPSYMSDSDELLERLTTELKALFLKCRNNSDELYMHLIERIYRVDIIVAKREGVFAKAGKIFNDCRDKFNKSIKILVNKYKEQHKTREGAASQEEIEEFIDDTVWRTLLSSNLDATKRVEILDNPYTTSRLKKFVQEAFKIHLRGGSDASLNVKTLDYITMDLDIPTQLGIVNEMDVRKLLSCASIKNSRYRRLAS</sequence>
<feature type="region of interest" description="Disordered" evidence="1">
    <location>
        <begin position="1"/>
        <end position="27"/>
    </location>
</feature>
<keyword evidence="3" id="KW-1185">Reference proteome</keyword>